<evidence type="ECO:0000256" key="6">
    <source>
        <dbReference type="ARBA" id="ARBA00023136"/>
    </source>
</evidence>
<organism evidence="9 10">
    <name type="scientific">Aquamicrobium ahrensii</name>
    <dbReference type="NCBI Taxonomy" id="469551"/>
    <lineage>
        <taxon>Bacteria</taxon>
        <taxon>Pseudomonadati</taxon>
        <taxon>Pseudomonadota</taxon>
        <taxon>Alphaproteobacteria</taxon>
        <taxon>Hyphomicrobiales</taxon>
        <taxon>Phyllobacteriaceae</taxon>
        <taxon>Aquamicrobium</taxon>
    </lineage>
</organism>
<feature type="transmembrane region" description="Helical" evidence="7">
    <location>
        <begin position="182"/>
        <end position="199"/>
    </location>
</feature>
<evidence type="ECO:0000256" key="7">
    <source>
        <dbReference type="RuleBase" id="RU363032"/>
    </source>
</evidence>
<evidence type="ECO:0000256" key="4">
    <source>
        <dbReference type="ARBA" id="ARBA00022692"/>
    </source>
</evidence>
<keyword evidence="4 7" id="KW-0812">Transmembrane</keyword>
<evidence type="ECO:0000256" key="2">
    <source>
        <dbReference type="ARBA" id="ARBA00022448"/>
    </source>
</evidence>
<gene>
    <name evidence="9" type="ORF">ABID44_003317</name>
</gene>
<dbReference type="CDD" id="cd06261">
    <property type="entry name" value="TM_PBP2"/>
    <property type="match status" value="1"/>
</dbReference>
<dbReference type="RefSeq" id="WP_354152801.1">
    <property type="nucleotide sequence ID" value="NZ_JBEPMN010000017.1"/>
</dbReference>
<evidence type="ECO:0000313" key="9">
    <source>
        <dbReference type="EMBL" id="MET3662964.1"/>
    </source>
</evidence>
<dbReference type="Gene3D" id="1.10.3720.10">
    <property type="entry name" value="MetI-like"/>
    <property type="match status" value="1"/>
</dbReference>
<comment type="subcellular location">
    <subcellularLocation>
        <location evidence="1 7">Cell membrane</location>
        <topology evidence="1 7">Multi-pass membrane protein</topology>
    </subcellularLocation>
</comment>
<comment type="caution">
    <text evidence="9">The sequence shown here is derived from an EMBL/GenBank/DDBJ whole genome shotgun (WGS) entry which is preliminary data.</text>
</comment>
<proteinExistence type="inferred from homology"/>
<feature type="domain" description="ABC transmembrane type-1" evidence="8">
    <location>
        <begin position="81"/>
        <end position="293"/>
    </location>
</feature>
<feature type="transmembrane region" description="Helical" evidence="7">
    <location>
        <begin position="83"/>
        <end position="106"/>
    </location>
</feature>
<protein>
    <submittedName>
        <fullName evidence="9">Multiple sugar transport system permease protein</fullName>
    </submittedName>
</protein>
<dbReference type="PROSITE" id="PS50928">
    <property type="entry name" value="ABC_TM1"/>
    <property type="match status" value="1"/>
</dbReference>
<sequence length="305" mass="33233">MNKVPAGGLGKAASWRRERSHFILLMLIPAIVLLTGLILVPFLVGFGLSFTDYILSLPPARFAGFDNYLTLLSTPEFWDSLRVTLIFTVSSVALQTAIGLGLAILLHEETKAVPALRAIYLLPMAVTPIAAVFTFRMMFNPGLGVFNHILVSLGLPPQDWLGAGNMALFSLVLVDTWQHTPFILLIIAGGLASLPADPFEAAKIDGATPWQTFRLVTMPLLKPFLAIALLFRSIDAFKTFDIIYVLTSGGPGTSTTTLNMYAYKQAIEFVSLGYGSSIAIVMLIIITIVTQLFLRRSRLLTVAES</sequence>
<feature type="transmembrane region" description="Helical" evidence="7">
    <location>
        <begin position="118"/>
        <end position="139"/>
    </location>
</feature>
<evidence type="ECO:0000256" key="3">
    <source>
        <dbReference type="ARBA" id="ARBA00022475"/>
    </source>
</evidence>
<dbReference type="SUPFAM" id="SSF161098">
    <property type="entry name" value="MetI-like"/>
    <property type="match status" value="1"/>
</dbReference>
<feature type="transmembrane region" description="Helical" evidence="7">
    <location>
        <begin position="21"/>
        <end position="48"/>
    </location>
</feature>
<keyword evidence="5 7" id="KW-1133">Transmembrane helix</keyword>
<evidence type="ECO:0000256" key="1">
    <source>
        <dbReference type="ARBA" id="ARBA00004651"/>
    </source>
</evidence>
<keyword evidence="9" id="KW-0762">Sugar transport</keyword>
<feature type="transmembrane region" description="Helical" evidence="7">
    <location>
        <begin position="211"/>
        <end position="231"/>
    </location>
</feature>
<dbReference type="InterPro" id="IPR035906">
    <property type="entry name" value="MetI-like_sf"/>
</dbReference>
<dbReference type="InterPro" id="IPR000515">
    <property type="entry name" value="MetI-like"/>
</dbReference>
<feature type="transmembrane region" description="Helical" evidence="7">
    <location>
        <begin position="274"/>
        <end position="294"/>
    </location>
</feature>
<evidence type="ECO:0000313" key="10">
    <source>
        <dbReference type="Proteomes" id="UP001549143"/>
    </source>
</evidence>
<accession>A0ABV2KPK0</accession>
<keyword evidence="10" id="KW-1185">Reference proteome</keyword>
<reference evidence="9 10" key="1">
    <citation type="submission" date="2024-06" db="EMBL/GenBank/DDBJ databases">
        <title>Genomic Encyclopedia of Type Strains, Phase IV (KMG-IV): sequencing the most valuable type-strain genomes for metagenomic binning, comparative biology and taxonomic classification.</title>
        <authorList>
            <person name="Goeker M."/>
        </authorList>
    </citation>
    <scope>NUCLEOTIDE SEQUENCE [LARGE SCALE GENOMIC DNA]</scope>
    <source>
        <strain evidence="9 10">DSM 19730</strain>
    </source>
</reference>
<dbReference type="PANTHER" id="PTHR43005">
    <property type="entry name" value="BLR7065 PROTEIN"/>
    <property type="match status" value="1"/>
</dbReference>
<keyword evidence="2 7" id="KW-0813">Transport</keyword>
<dbReference type="Proteomes" id="UP001549143">
    <property type="component" value="Unassembled WGS sequence"/>
</dbReference>
<evidence type="ECO:0000259" key="8">
    <source>
        <dbReference type="PROSITE" id="PS50928"/>
    </source>
</evidence>
<dbReference type="Pfam" id="PF00528">
    <property type="entry name" value="BPD_transp_1"/>
    <property type="match status" value="1"/>
</dbReference>
<keyword evidence="3" id="KW-1003">Cell membrane</keyword>
<name>A0ABV2KPK0_9HYPH</name>
<dbReference type="EMBL" id="JBEPMN010000017">
    <property type="protein sequence ID" value="MET3662964.1"/>
    <property type="molecule type" value="Genomic_DNA"/>
</dbReference>
<evidence type="ECO:0000256" key="5">
    <source>
        <dbReference type="ARBA" id="ARBA00022989"/>
    </source>
</evidence>
<dbReference type="PANTHER" id="PTHR43005:SF1">
    <property type="entry name" value="SPERMIDINE_PUTRESCINE TRANSPORT SYSTEM PERMEASE PROTEIN"/>
    <property type="match status" value="1"/>
</dbReference>
<comment type="similarity">
    <text evidence="7">Belongs to the binding-protein-dependent transport system permease family.</text>
</comment>
<keyword evidence="6 7" id="KW-0472">Membrane</keyword>